<dbReference type="Proteomes" id="UP000053989">
    <property type="component" value="Unassembled WGS sequence"/>
</dbReference>
<accession>A0A0C3DG47</accession>
<name>A0A0C3DG47_9AGAM</name>
<reference evidence="1 2" key="1">
    <citation type="submission" date="2014-04" db="EMBL/GenBank/DDBJ databases">
        <authorList>
            <consortium name="DOE Joint Genome Institute"/>
            <person name="Kuo A."/>
            <person name="Kohler A."/>
            <person name="Nagy L.G."/>
            <person name="Floudas D."/>
            <person name="Copeland A."/>
            <person name="Barry K.W."/>
            <person name="Cichocki N."/>
            <person name="Veneault-Fourrey C."/>
            <person name="LaButti K."/>
            <person name="Lindquist E.A."/>
            <person name="Lipzen A."/>
            <person name="Lundell T."/>
            <person name="Morin E."/>
            <person name="Murat C."/>
            <person name="Sun H."/>
            <person name="Tunlid A."/>
            <person name="Henrissat B."/>
            <person name="Grigoriev I.V."/>
            <person name="Hibbett D.S."/>
            <person name="Martin F."/>
            <person name="Nordberg H.P."/>
            <person name="Cantor M.N."/>
            <person name="Hua S.X."/>
        </authorList>
    </citation>
    <scope>NUCLEOTIDE SEQUENCE [LARGE SCALE GENOMIC DNA]</scope>
    <source>
        <strain evidence="1 2">Foug A</strain>
    </source>
</reference>
<dbReference type="AlphaFoldDB" id="A0A0C3DG47"/>
<reference evidence="2" key="2">
    <citation type="submission" date="2015-01" db="EMBL/GenBank/DDBJ databases">
        <title>Evolutionary Origins and Diversification of the Mycorrhizal Mutualists.</title>
        <authorList>
            <consortium name="DOE Joint Genome Institute"/>
            <consortium name="Mycorrhizal Genomics Consortium"/>
            <person name="Kohler A."/>
            <person name="Kuo A."/>
            <person name="Nagy L.G."/>
            <person name="Floudas D."/>
            <person name="Copeland A."/>
            <person name="Barry K.W."/>
            <person name="Cichocki N."/>
            <person name="Veneault-Fourrey C."/>
            <person name="LaButti K."/>
            <person name="Lindquist E.A."/>
            <person name="Lipzen A."/>
            <person name="Lundell T."/>
            <person name="Morin E."/>
            <person name="Murat C."/>
            <person name="Riley R."/>
            <person name="Ohm R."/>
            <person name="Sun H."/>
            <person name="Tunlid A."/>
            <person name="Henrissat B."/>
            <person name="Grigoriev I.V."/>
            <person name="Hibbett D.S."/>
            <person name="Martin F."/>
        </authorList>
    </citation>
    <scope>NUCLEOTIDE SEQUENCE [LARGE SCALE GENOMIC DNA]</scope>
    <source>
        <strain evidence="2">Foug A</strain>
    </source>
</reference>
<organism evidence="1 2">
    <name type="scientific">Scleroderma citrinum Foug A</name>
    <dbReference type="NCBI Taxonomy" id="1036808"/>
    <lineage>
        <taxon>Eukaryota</taxon>
        <taxon>Fungi</taxon>
        <taxon>Dikarya</taxon>
        <taxon>Basidiomycota</taxon>
        <taxon>Agaricomycotina</taxon>
        <taxon>Agaricomycetes</taxon>
        <taxon>Agaricomycetidae</taxon>
        <taxon>Boletales</taxon>
        <taxon>Sclerodermatineae</taxon>
        <taxon>Sclerodermataceae</taxon>
        <taxon>Scleroderma</taxon>
    </lineage>
</organism>
<dbReference type="EMBL" id="KN822136">
    <property type="protein sequence ID" value="KIM55349.1"/>
    <property type="molecule type" value="Genomic_DNA"/>
</dbReference>
<gene>
    <name evidence="1" type="ORF">SCLCIDRAFT_134809</name>
</gene>
<keyword evidence="2" id="KW-1185">Reference proteome</keyword>
<evidence type="ECO:0000313" key="1">
    <source>
        <dbReference type="EMBL" id="KIM55349.1"/>
    </source>
</evidence>
<dbReference type="InParanoid" id="A0A0C3DG47"/>
<dbReference type="OrthoDB" id="2997350at2759"/>
<dbReference type="HOGENOM" id="CLU_767505_0_0_1"/>
<protein>
    <submittedName>
        <fullName evidence="1">Uncharacterized protein</fullName>
    </submittedName>
</protein>
<sequence>MHSLKQYLRRAWIPAYWIGNRPRVDRNWCYHPELRARRGTRTLLCVRRIQDATMRQTIDTWIRAIPDFAIPTTSSFNEITVDLALPSVAIADLADDDVYIMDTNEINYVTDLSRILKMFTLRTVETAYKLLCGPSDPLAPLLKFHDLYSSFPIEGAKFDLLGLPGSNSKELSMVLLIVPYWEVDYGNLQDFTQEGMQAPGSLDLIPGTRPPYYSTVLWAMLWEVCKHTNCRFFAVTTYDCWTFGNFSDTLRTAQVTEQMKAPVFPKEVSVTLQDVQQCLQPNVLEFLLFWLAAARDPTRSLVPLPSDPVIQARVEAFFQN</sequence>
<proteinExistence type="predicted"/>
<evidence type="ECO:0000313" key="2">
    <source>
        <dbReference type="Proteomes" id="UP000053989"/>
    </source>
</evidence>